<gene>
    <name evidence="1" type="ORF">PCL1606_45130</name>
</gene>
<dbReference type="Proteomes" id="UP000032748">
    <property type="component" value="Chromosome"/>
</dbReference>
<dbReference type="PATRIC" id="fig|587753.10.peg.4512"/>
<organism evidence="1">
    <name type="scientific">Pseudomonas chlororaphis</name>
    <dbReference type="NCBI Taxonomy" id="587753"/>
    <lineage>
        <taxon>Bacteria</taxon>
        <taxon>Pseudomonadati</taxon>
        <taxon>Pseudomonadota</taxon>
        <taxon>Gammaproteobacteria</taxon>
        <taxon>Pseudomonadales</taxon>
        <taxon>Pseudomonadaceae</taxon>
        <taxon>Pseudomonas</taxon>
    </lineage>
</organism>
<reference evidence="1" key="1">
    <citation type="journal article" date="2015" name="Mol. Plant Microbe Interact.">
        <title>Comparative Genomic Analysis of Pseudomonas chlororaphis PCL1606 Reveals New Insight into Antifungal Compounds Involved in Biocontrol.</title>
        <authorList>
            <person name="Calderon C.E."/>
            <person name="Ramos C."/>
            <person name="de Vicente A."/>
            <person name="Cazorla F.M."/>
        </authorList>
    </citation>
    <scope>NUCLEOTIDE SEQUENCE [LARGE SCALE GENOMIC DNA]</scope>
    <source>
        <strain evidence="1">PCL1606</strain>
    </source>
</reference>
<evidence type="ECO:0000313" key="1">
    <source>
        <dbReference type="EMBL" id="AKA25960.1"/>
    </source>
</evidence>
<proteinExistence type="predicted"/>
<protein>
    <submittedName>
        <fullName evidence="1">Mercuric reductase</fullName>
    </submittedName>
</protein>
<dbReference type="AlphaFoldDB" id="A0A0D5Y4I6"/>
<dbReference type="KEGG" id="pcz:PCL1606_45130"/>
<name>A0A0D5Y4I6_9PSED</name>
<dbReference type="EMBL" id="CP011110">
    <property type="protein sequence ID" value="AKA25960.1"/>
    <property type="molecule type" value="Genomic_DNA"/>
</dbReference>
<accession>A0A0D5Y4I6</accession>
<dbReference type="RefSeq" id="WP_156162045.1">
    <property type="nucleotide sequence ID" value="NZ_CP011110.1"/>
</dbReference>
<sequence length="46" mass="5198">MMQALEKDLDTELQLDDWFEAATHEAAVEMMQADAVVPFGTAMWPL</sequence>